<dbReference type="RefSeq" id="WP_043382391.1">
    <property type="nucleotide sequence ID" value="NZ_CP003811.1"/>
</dbReference>
<protein>
    <submittedName>
        <fullName evidence="2">Protein of unassigned function</fullName>
    </submittedName>
</protein>
<dbReference type="KEGG" id="mor:MOC_1691"/>
<dbReference type="HOGENOM" id="CLU_2046958_0_0_5"/>
<evidence type="ECO:0000256" key="1">
    <source>
        <dbReference type="SAM" id="SignalP"/>
    </source>
</evidence>
<name>A0A089NNH2_9HYPH</name>
<dbReference type="EMBL" id="CP003811">
    <property type="protein sequence ID" value="AIQ89446.1"/>
    <property type="molecule type" value="Genomic_DNA"/>
</dbReference>
<dbReference type="STRING" id="693986.MOC_1691"/>
<evidence type="ECO:0000313" key="3">
    <source>
        <dbReference type="Proteomes" id="UP000029492"/>
    </source>
</evidence>
<dbReference type="Proteomes" id="UP000029492">
    <property type="component" value="Chromosome"/>
</dbReference>
<dbReference type="GeneID" id="96606438"/>
<feature type="chain" id="PRO_5001847891" evidence="1">
    <location>
        <begin position="22"/>
        <end position="120"/>
    </location>
</feature>
<accession>A0A089NNH2</accession>
<proteinExistence type="predicted"/>
<evidence type="ECO:0000313" key="2">
    <source>
        <dbReference type="EMBL" id="AIQ89446.1"/>
    </source>
</evidence>
<gene>
    <name evidence="2" type="ORF">MOC_1691</name>
</gene>
<keyword evidence="3" id="KW-1185">Reference proteome</keyword>
<dbReference type="eggNOG" id="ENOG5032MT4">
    <property type="taxonomic scope" value="Bacteria"/>
</dbReference>
<dbReference type="AlphaFoldDB" id="A0A089NNH2"/>
<reference evidence="2 3" key="1">
    <citation type="journal article" date="2014" name="PLoS ONE">
        <title>Genome Information of Methylobacterium oryzae, a Plant-Probiotic Methylotroph in the Phyllosphere.</title>
        <authorList>
            <person name="Kwak M.J."/>
            <person name="Jeong H."/>
            <person name="Madhaiyan M."/>
            <person name="Lee Y."/>
            <person name="Sa T.M."/>
            <person name="Oh T.K."/>
            <person name="Kim J.F."/>
        </authorList>
    </citation>
    <scope>NUCLEOTIDE SEQUENCE [LARGE SCALE GENOMIC DNA]</scope>
    <source>
        <strain evidence="2 3">CBMB20</strain>
    </source>
</reference>
<sequence>MTKFAPLVAAILAWAAFGTWAEARRSALQKDIPALRPGIEADLAARNCPNVRIDTERFRQFSRENHLNHADFFTKKRSVALQQDLDAEATQFRERPEQACAQMWDKYGDDGTVLHLLARK</sequence>
<feature type="signal peptide" evidence="1">
    <location>
        <begin position="1"/>
        <end position="21"/>
    </location>
</feature>
<organism evidence="2 3">
    <name type="scientific">Methylobacterium oryzae CBMB20</name>
    <dbReference type="NCBI Taxonomy" id="693986"/>
    <lineage>
        <taxon>Bacteria</taxon>
        <taxon>Pseudomonadati</taxon>
        <taxon>Pseudomonadota</taxon>
        <taxon>Alphaproteobacteria</taxon>
        <taxon>Hyphomicrobiales</taxon>
        <taxon>Methylobacteriaceae</taxon>
        <taxon>Methylobacterium</taxon>
    </lineage>
</organism>
<keyword evidence="1" id="KW-0732">Signal</keyword>